<dbReference type="PANTHER" id="PTHR48012:SF10">
    <property type="entry name" value="FI20177P1"/>
    <property type="match status" value="1"/>
</dbReference>
<keyword evidence="7 10" id="KW-0067">ATP-binding</keyword>
<sequence length="378" mass="43260">MKGYNISEPYDVTLVFRIVYDPNECVYRGVPKEYENYFPINKLPHSSFSNSISPEWQEFLRNVPENIVSQTLDKSPSTDRNEDQIAEMLKTTDPHGFLIDFHYIGEGLTSKVFTALSHKKIVVVKQMPIQKENIQFMASEVQVMAQLKSKYMVKMISAHLIDDTIYIIMEYMDGGELSMIGKYIEFTENQIAYFAYKILKGIDYLHSLNIIHRDIKTANIFLNSNGKAKIGDFGFATQLSDKNAKCDDIVGSPYRMAPEVYAGEEYSFAADIWSLGVLLRELADGDPPLSDLAPQKAAELVQKHGLPELREREEDEDEWSEEFISFIEKCNRLDPKKRPSAHSLLKHPFLEMRCKSKEISHVVQTAKEDAENDFADAL</sequence>
<dbReference type="InterPro" id="IPR050629">
    <property type="entry name" value="STE20/SPS1-PAK"/>
</dbReference>
<evidence type="ECO:0000313" key="13">
    <source>
        <dbReference type="EMBL" id="KAK8888977.1"/>
    </source>
</evidence>
<keyword evidence="4" id="KW-0808">Transferase</keyword>
<dbReference type="PROSITE" id="PS50011">
    <property type="entry name" value="PROTEIN_KINASE_DOM"/>
    <property type="match status" value="1"/>
</dbReference>
<protein>
    <recommendedName>
        <fullName evidence="2">non-specific serine/threonine protein kinase</fullName>
        <ecNumber evidence="2">2.7.11.1</ecNumber>
    </recommendedName>
</protein>
<evidence type="ECO:0000256" key="7">
    <source>
        <dbReference type="ARBA" id="ARBA00022840"/>
    </source>
</evidence>
<keyword evidence="14" id="KW-1185">Reference proteome</keyword>
<accession>A0ABR2KEW4</accession>
<evidence type="ECO:0000256" key="1">
    <source>
        <dbReference type="ARBA" id="ARBA00008874"/>
    </source>
</evidence>
<evidence type="ECO:0000256" key="10">
    <source>
        <dbReference type="PROSITE-ProRule" id="PRU10141"/>
    </source>
</evidence>
<name>A0ABR2KEW4_9EUKA</name>
<evidence type="ECO:0000256" key="2">
    <source>
        <dbReference type="ARBA" id="ARBA00012513"/>
    </source>
</evidence>
<proteinExistence type="inferred from homology"/>
<dbReference type="InterPro" id="IPR017441">
    <property type="entry name" value="Protein_kinase_ATP_BS"/>
</dbReference>
<dbReference type="PANTHER" id="PTHR48012">
    <property type="entry name" value="STERILE20-LIKE KINASE, ISOFORM B-RELATED"/>
    <property type="match status" value="1"/>
</dbReference>
<comment type="catalytic activity">
    <reaction evidence="8">
        <text>L-threonyl-[protein] + ATP = O-phospho-L-threonyl-[protein] + ADP + H(+)</text>
        <dbReference type="Rhea" id="RHEA:46608"/>
        <dbReference type="Rhea" id="RHEA-COMP:11060"/>
        <dbReference type="Rhea" id="RHEA-COMP:11605"/>
        <dbReference type="ChEBI" id="CHEBI:15378"/>
        <dbReference type="ChEBI" id="CHEBI:30013"/>
        <dbReference type="ChEBI" id="CHEBI:30616"/>
        <dbReference type="ChEBI" id="CHEBI:61977"/>
        <dbReference type="ChEBI" id="CHEBI:456216"/>
        <dbReference type="EC" id="2.7.11.1"/>
    </reaction>
</comment>
<keyword evidence="6" id="KW-0418">Kinase</keyword>
<keyword evidence="5 10" id="KW-0547">Nucleotide-binding</keyword>
<dbReference type="Proteomes" id="UP001470230">
    <property type="component" value="Unassembled WGS sequence"/>
</dbReference>
<evidence type="ECO:0000313" key="14">
    <source>
        <dbReference type="Proteomes" id="UP001470230"/>
    </source>
</evidence>
<evidence type="ECO:0000256" key="5">
    <source>
        <dbReference type="ARBA" id="ARBA00022741"/>
    </source>
</evidence>
<keyword evidence="3 11" id="KW-0723">Serine/threonine-protein kinase</keyword>
<feature type="binding site" evidence="10">
    <location>
        <position position="125"/>
    </location>
    <ligand>
        <name>ATP</name>
        <dbReference type="ChEBI" id="CHEBI:30616"/>
    </ligand>
</feature>
<dbReference type="EC" id="2.7.11.1" evidence="2"/>
<evidence type="ECO:0000256" key="11">
    <source>
        <dbReference type="RuleBase" id="RU000304"/>
    </source>
</evidence>
<evidence type="ECO:0000259" key="12">
    <source>
        <dbReference type="PROSITE" id="PS50011"/>
    </source>
</evidence>
<evidence type="ECO:0000256" key="9">
    <source>
        <dbReference type="ARBA" id="ARBA00048679"/>
    </source>
</evidence>
<dbReference type="InterPro" id="IPR000719">
    <property type="entry name" value="Prot_kinase_dom"/>
</dbReference>
<gene>
    <name evidence="13" type="ORF">M9Y10_033718</name>
</gene>
<dbReference type="PROSITE" id="PS00107">
    <property type="entry name" value="PROTEIN_KINASE_ATP"/>
    <property type="match status" value="1"/>
</dbReference>
<dbReference type="PROSITE" id="PS00108">
    <property type="entry name" value="PROTEIN_KINASE_ST"/>
    <property type="match status" value="1"/>
</dbReference>
<comment type="catalytic activity">
    <reaction evidence="9">
        <text>L-seryl-[protein] + ATP = O-phospho-L-seryl-[protein] + ADP + H(+)</text>
        <dbReference type="Rhea" id="RHEA:17989"/>
        <dbReference type="Rhea" id="RHEA-COMP:9863"/>
        <dbReference type="Rhea" id="RHEA-COMP:11604"/>
        <dbReference type="ChEBI" id="CHEBI:15378"/>
        <dbReference type="ChEBI" id="CHEBI:29999"/>
        <dbReference type="ChEBI" id="CHEBI:30616"/>
        <dbReference type="ChEBI" id="CHEBI:83421"/>
        <dbReference type="ChEBI" id="CHEBI:456216"/>
        <dbReference type="EC" id="2.7.11.1"/>
    </reaction>
</comment>
<dbReference type="EMBL" id="JAPFFF010000005">
    <property type="protein sequence ID" value="KAK8888977.1"/>
    <property type="molecule type" value="Genomic_DNA"/>
</dbReference>
<reference evidence="13 14" key="1">
    <citation type="submission" date="2024-04" db="EMBL/GenBank/DDBJ databases">
        <title>Tritrichomonas musculus Genome.</title>
        <authorList>
            <person name="Alves-Ferreira E."/>
            <person name="Grigg M."/>
            <person name="Lorenzi H."/>
            <person name="Galac M."/>
        </authorList>
    </citation>
    <scope>NUCLEOTIDE SEQUENCE [LARGE SCALE GENOMIC DNA]</scope>
    <source>
        <strain evidence="13 14">EAF2021</strain>
    </source>
</reference>
<evidence type="ECO:0000256" key="8">
    <source>
        <dbReference type="ARBA" id="ARBA00047899"/>
    </source>
</evidence>
<dbReference type="Gene3D" id="1.10.510.10">
    <property type="entry name" value="Transferase(Phosphotransferase) domain 1"/>
    <property type="match status" value="1"/>
</dbReference>
<dbReference type="Pfam" id="PF00069">
    <property type="entry name" value="Pkinase"/>
    <property type="match status" value="1"/>
</dbReference>
<feature type="domain" description="Protein kinase" evidence="12">
    <location>
        <begin position="98"/>
        <end position="350"/>
    </location>
</feature>
<evidence type="ECO:0000256" key="4">
    <source>
        <dbReference type="ARBA" id="ARBA00022679"/>
    </source>
</evidence>
<dbReference type="InterPro" id="IPR008271">
    <property type="entry name" value="Ser/Thr_kinase_AS"/>
</dbReference>
<evidence type="ECO:0000256" key="6">
    <source>
        <dbReference type="ARBA" id="ARBA00022777"/>
    </source>
</evidence>
<organism evidence="13 14">
    <name type="scientific">Tritrichomonas musculus</name>
    <dbReference type="NCBI Taxonomy" id="1915356"/>
    <lineage>
        <taxon>Eukaryota</taxon>
        <taxon>Metamonada</taxon>
        <taxon>Parabasalia</taxon>
        <taxon>Tritrichomonadida</taxon>
        <taxon>Tritrichomonadidae</taxon>
        <taxon>Tritrichomonas</taxon>
    </lineage>
</organism>
<dbReference type="SUPFAM" id="SSF56112">
    <property type="entry name" value="Protein kinase-like (PK-like)"/>
    <property type="match status" value="1"/>
</dbReference>
<dbReference type="SMART" id="SM00220">
    <property type="entry name" value="S_TKc"/>
    <property type="match status" value="1"/>
</dbReference>
<evidence type="ECO:0000256" key="3">
    <source>
        <dbReference type="ARBA" id="ARBA00022527"/>
    </source>
</evidence>
<comment type="similarity">
    <text evidence="1">Belongs to the protein kinase superfamily. STE Ser/Thr protein kinase family. STE20 subfamily.</text>
</comment>
<comment type="caution">
    <text evidence="13">The sequence shown here is derived from an EMBL/GenBank/DDBJ whole genome shotgun (WGS) entry which is preliminary data.</text>
</comment>
<dbReference type="InterPro" id="IPR011009">
    <property type="entry name" value="Kinase-like_dom_sf"/>
</dbReference>